<name>A0A161X2G1_DAUCS</name>
<dbReference type="Proteomes" id="UP000077755">
    <property type="component" value="Chromosome 7"/>
</dbReference>
<reference evidence="4" key="1">
    <citation type="journal article" date="2016" name="Nat. Genet.">
        <title>A high-quality carrot genome assembly provides new insights into carotenoid accumulation and asterid genome evolution.</title>
        <authorList>
            <person name="Iorizzo M."/>
            <person name="Ellison S."/>
            <person name="Senalik D."/>
            <person name="Zeng P."/>
            <person name="Satapoomin P."/>
            <person name="Huang J."/>
            <person name="Bowman M."/>
            <person name="Iovene M."/>
            <person name="Sanseverino W."/>
            <person name="Cavagnaro P."/>
            <person name="Yildiz M."/>
            <person name="Macko-Podgorni A."/>
            <person name="Moranska E."/>
            <person name="Grzebelus E."/>
            <person name="Grzebelus D."/>
            <person name="Ashrafi H."/>
            <person name="Zheng Z."/>
            <person name="Cheng S."/>
            <person name="Spooner D."/>
            <person name="Van Deynze A."/>
            <person name="Simon P."/>
        </authorList>
    </citation>
    <scope>NUCLEOTIDE SEQUENCE</scope>
    <source>
        <tissue evidence="4">Leaf</tissue>
    </source>
</reference>
<dbReference type="PANTHER" id="PTHR46183:SF4">
    <property type="entry name" value="PROTEIN PHOX4"/>
    <property type="match status" value="1"/>
</dbReference>
<gene>
    <name evidence="4" type="ORF">DCAR_0727172</name>
</gene>
<dbReference type="Pfam" id="PF00564">
    <property type="entry name" value="PB1"/>
    <property type="match status" value="1"/>
</dbReference>
<dbReference type="Gene3D" id="1.25.40.10">
    <property type="entry name" value="Tetratricopeptide repeat domain"/>
    <property type="match status" value="1"/>
</dbReference>
<dbReference type="SUPFAM" id="SSF48452">
    <property type="entry name" value="TPR-like"/>
    <property type="match status" value="1"/>
</dbReference>
<accession>A0A161X2G1</accession>
<dbReference type="InterPro" id="IPR044517">
    <property type="entry name" value="PHOX1-4"/>
</dbReference>
<dbReference type="OMA" id="SECNMAL"/>
<protein>
    <submittedName>
        <fullName evidence="4">Uncharacterized protein</fullName>
    </submittedName>
</protein>
<evidence type="ECO:0000256" key="2">
    <source>
        <dbReference type="ARBA" id="ARBA00022803"/>
    </source>
</evidence>
<feature type="compositionally biased region" description="Acidic residues" evidence="3">
    <location>
        <begin position="13"/>
        <end position="22"/>
    </location>
</feature>
<dbReference type="AlphaFoldDB" id="A0A161X2G1"/>
<feature type="region of interest" description="Disordered" evidence="3">
    <location>
        <begin position="202"/>
        <end position="224"/>
    </location>
</feature>
<organism evidence="4 5">
    <name type="scientific">Daucus carota subsp. sativus</name>
    <name type="common">Carrot</name>
    <dbReference type="NCBI Taxonomy" id="79200"/>
    <lineage>
        <taxon>Eukaryota</taxon>
        <taxon>Viridiplantae</taxon>
        <taxon>Streptophyta</taxon>
        <taxon>Embryophyta</taxon>
        <taxon>Tracheophyta</taxon>
        <taxon>Spermatophyta</taxon>
        <taxon>Magnoliopsida</taxon>
        <taxon>eudicotyledons</taxon>
        <taxon>Gunneridae</taxon>
        <taxon>Pentapetalae</taxon>
        <taxon>asterids</taxon>
        <taxon>campanulids</taxon>
        <taxon>Apiales</taxon>
        <taxon>Apiaceae</taxon>
        <taxon>Apioideae</taxon>
        <taxon>Scandiceae</taxon>
        <taxon>Daucinae</taxon>
        <taxon>Daucus</taxon>
        <taxon>Daucus sect. Daucus</taxon>
    </lineage>
</organism>
<dbReference type="PROSITE" id="PS51745">
    <property type="entry name" value="PB1"/>
    <property type="match status" value="1"/>
</dbReference>
<dbReference type="Gramene" id="KZM86553">
    <property type="protein sequence ID" value="KZM86553"/>
    <property type="gene ID" value="DCAR_023687"/>
</dbReference>
<proteinExistence type="predicted"/>
<feature type="compositionally biased region" description="Basic and acidic residues" evidence="3">
    <location>
        <begin position="1"/>
        <end position="12"/>
    </location>
</feature>
<dbReference type="InterPro" id="IPR011990">
    <property type="entry name" value="TPR-like_helical_dom_sf"/>
</dbReference>
<keyword evidence="1" id="KW-0677">Repeat</keyword>
<evidence type="ECO:0000313" key="5">
    <source>
        <dbReference type="Proteomes" id="UP000077755"/>
    </source>
</evidence>
<dbReference type="InterPro" id="IPR019734">
    <property type="entry name" value="TPR_rpt"/>
</dbReference>
<evidence type="ECO:0000313" key="4">
    <source>
        <dbReference type="EMBL" id="WOH07739.1"/>
    </source>
</evidence>
<feature type="region of interest" description="Disordered" evidence="3">
    <location>
        <begin position="1"/>
        <end position="23"/>
    </location>
</feature>
<reference evidence="4" key="2">
    <citation type="submission" date="2022-03" db="EMBL/GenBank/DDBJ databases">
        <title>Draft title - Genomic analysis of global carrot germplasm unveils the trajectory of domestication and the origin of high carotenoid orange carrot.</title>
        <authorList>
            <person name="Iorizzo M."/>
            <person name="Ellison S."/>
            <person name="Senalik D."/>
            <person name="Macko-Podgorni A."/>
            <person name="Grzebelus D."/>
            <person name="Bostan H."/>
            <person name="Rolling W."/>
            <person name="Curaba J."/>
            <person name="Simon P."/>
        </authorList>
    </citation>
    <scope>NUCLEOTIDE SEQUENCE</scope>
    <source>
        <tissue evidence="4">Leaf</tissue>
    </source>
</reference>
<keyword evidence="5" id="KW-1185">Reference proteome</keyword>
<sequence length="718" mass="82162">MEDSNGKLKINEDSDDNEDSDCDSISFDEPGVLHKVNTFKGEGNVLFQKRDHESALLKYEEAINWLPKDHNDVPYIRSNMAACYMQMGLVEYPKAINECNLALEVAPTYSKALLKRARCLAALNRVESARRDVEMILKSEPNNMSALEILEDLKRAERKSSSVEDNDISLPPVDYVEPALIRILKERVKKRRYGHVENKEELKVKKKAEEGKKKDRGGENKETISRKNDYFLRKEENGEDKSGDDKVVVKDKCSVSEDVITKTVKLVLDDDIRFAQLPQNCSIRLVRNIVQDRFPNLMGALIKFRDPEGDLITITTTEELRVAEKCGGPLGSVRLYIVEVSPEKEPLYDGKALNMISEADDSDVCKAKAMGNGPCCVEEWIVQFARLFKNHVGFDSDSYLDLHELGVKLYTEAMEETVTSEDAQDIFEMAVEKFQEMTALALFNWGNVHLNRARRLVCIGEDISSETILALVKSGYEWADKEYTMAGIRYADSLRFKPDFYEGHFALGQQLFEQAKLCWYYAIGNKIDLDTWPSTKVLDLYNKAEENMDFGMQLWEELEEELLNEGLQNSEKRKADLRKMGLDRLYKDISVDEAEERAGSMGSQIYLLWGTILYERSIVEFKLDLPTWEECLEVAVEKFELSGASTADIAVMTKNHISNGESMDGFGFKIDEIIQAWNDMYDAKRWESDVSAFRLEPLFRRRVPKLHSVIEHVSLYCS</sequence>
<keyword evidence="2" id="KW-0802">TPR repeat</keyword>
<dbReference type="SMART" id="SM00028">
    <property type="entry name" value="TPR"/>
    <property type="match status" value="3"/>
</dbReference>
<dbReference type="InterPro" id="IPR053793">
    <property type="entry name" value="PB1-like"/>
</dbReference>
<evidence type="ECO:0000256" key="3">
    <source>
        <dbReference type="SAM" id="MobiDB-lite"/>
    </source>
</evidence>
<dbReference type="PROSITE" id="PS50005">
    <property type="entry name" value="TPR"/>
    <property type="match status" value="1"/>
</dbReference>
<evidence type="ECO:0000256" key="1">
    <source>
        <dbReference type="ARBA" id="ARBA00022737"/>
    </source>
</evidence>
<dbReference type="SUPFAM" id="SSF54277">
    <property type="entry name" value="CAD &amp; PB1 domains"/>
    <property type="match status" value="1"/>
</dbReference>
<dbReference type="SMART" id="SM00666">
    <property type="entry name" value="PB1"/>
    <property type="match status" value="1"/>
</dbReference>
<dbReference type="EMBL" id="CP093349">
    <property type="protein sequence ID" value="WOH07739.1"/>
    <property type="molecule type" value="Genomic_DNA"/>
</dbReference>
<dbReference type="InterPro" id="IPR000270">
    <property type="entry name" value="PB1_dom"/>
</dbReference>
<dbReference type="PANTHER" id="PTHR46183">
    <property type="entry name" value="PROTEIN CLMP1"/>
    <property type="match status" value="1"/>
</dbReference>